<feature type="domain" description="Glycosyl transferase family 1" evidence="1">
    <location>
        <begin position="174"/>
        <end position="320"/>
    </location>
</feature>
<evidence type="ECO:0000313" key="3">
    <source>
        <dbReference type="Proteomes" id="UP000537592"/>
    </source>
</evidence>
<sequence length="347" mass="38074">MKPKVAIVAAGSGSGETGGAERFFLGLRDALQAIGLDVELLHIPSVEANFDTIEESYLRFYDLDLSAYDGVITSKAPSYAVRHPNHVCYLQHTMRVFYDMFETEFGEGSPGLNRQRALIHALDTAALKAPRTRKLFAIGEEVASRLRQYNGLDATVIRHPTNLTGLREGSFRHLFMPGRLHRWKRVDLAIEAMRYVKAPVELVISGAGEDAERFKALAAGDPRIRFTGWISDEDLLALYQDALAVLFVPQREDMGLITFEAFHAGKPVITTTDSGEPARFVEDGETGFVTAPDPVDIAARIDRFAADPALAEAMGRKGRQAAEQVTWEKVAVALATALELPFTPSAG</sequence>
<dbReference type="CDD" id="cd03801">
    <property type="entry name" value="GT4_PimA-like"/>
    <property type="match status" value="1"/>
</dbReference>
<dbReference type="PANTHER" id="PTHR12526">
    <property type="entry name" value="GLYCOSYLTRANSFERASE"/>
    <property type="match status" value="1"/>
</dbReference>
<reference evidence="2 3" key="1">
    <citation type="submission" date="2020-08" db="EMBL/GenBank/DDBJ databases">
        <title>Genomic Encyclopedia of Type Strains, Phase IV (KMG-IV): sequencing the most valuable type-strain genomes for metagenomic binning, comparative biology and taxonomic classification.</title>
        <authorList>
            <person name="Goeker M."/>
        </authorList>
    </citation>
    <scope>NUCLEOTIDE SEQUENCE [LARGE SCALE GENOMIC DNA]</scope>
    <source>
        <strain evidence="2 3">DSM 28760</strain>
    </source>
</reference>
<dbReference type="EMBL" id="JACICC010000003">
    <property type="protein sequence ID" value="MBB3809652.1"/>
    <property type="molecule type" value="Genomic_DNA"/>
</dbReference>
<proteinExistence type="predicted"/>
<dbReference type="Pfam" id="PF00534">
    <property type="entry name" value="Glycos_transf_1"/>
    <property type="match status" value="1"/>
</dbReference>
<dbReference type="InterPro" id="IPR001296">
    <property type="entry name" value="Glyco_trans_1"/>
</dbReference>
<accession>A0A7W5Z3Y2</accession>
<evidence type="ECO:0000313" key="2">
    <source>
        <dbReference type="EMBL" id="MBB3809652.1"/>
    </source>
</evidence>
<comment type="caution">
    <text evidence="2">The sequence shown here is derived from an EMBL/GenBank/DDBJ whole genome shotgun (WGS) entry which is preliminary data.</text>
</comment>
<protein>
    <submittedName>
        <fullName evidence="2">Glycosyltransferase involved in cell wall biosynthesis</fullName>
    </submittedName>
</protein>
<dbReference type="Gene3D" id="3.40.50.2000">
    <property type="entry name" value="Glycogen Phosphorylase B"/>
    <property type="match status" value="2"/>
</dbReference>
<keyword evidence="3" id="KW-1185">Reference proteome</keyword>
<dbReference type="Proteomes" id="UP000537592">
    <property type="component" value="Unassembled WGS sequence"/>
</dbReference>
<keyword evidence="2" id="KW-0808">Transferase</keyword>
<organism evidence="2 3">
    <name type="scientific">Pseudochelatococcus contaminans</name>
    <dbReference type="NCBI Taxonomy" id="1538103"/>
    <lineage>
        <taxon>Bacteria</taxon>
        <taxon>Pseudomonadati</taxon>
        <taxon>Pseudomonadota</taxon>
        <taxon>Alphaproteobacteria</taxon>
        <taxon>Hyphomicrobiales</taxon>
        <taxon>Chelatococcaceae</taxon>
        <taxon>Pseudochelatococcus</taxon>
    </lineage>
</organism>
<gene>
    <name evidence="2" type="ORF">FHS81_001734</name>
</gene>
<name>A0A7W5Z3Y2_9HYPH</name>
<dbReference type="AlphaFoldDB" id="A0A7W5Z3Y2"/>
<dbReference type="GO" id="GO:0016757">
    <property type="term" value="F:glycosyltransferase activity"/>
    <property type="evidence" value="ECO:0007669"/>
    <property type="project" value="InterPro"/>
</dbReference>
<dbReference type="PANTHER" id="PTHR12526:SF635">
    <property type="entry name" value="GLYCOSYL TRANSFERASE GROUP 1"/>
    <property type="match status" value="1"/>
</dbReference>
<dbReference type="SUPFAM" id="SSF53756">
    <property type="entry name" value="UDP-Glycosyltransferase/glycogen phosphorylase"/>
    <property type="match status" value="1"/>
</dbReference>
<dbReference type="RefSeq" id="WP_183751904.1">
    <property type="nucleotide sequence ID" value="NZ_JACICC010000003.1"/>
</dbReference>
<evidence type="ECO:0000259" key="1">
    <source>
        <dbReference type="Pfam" id="PF00534"/>
    </source>
</evidence>